<feature type="binding site" evidence="1">
    <location>
        <position position="594"/>
    </location>
    <ligand>
        <name>Mg(2+)</name>
        <dbReference type="ChEBI" id="CHEBI:18420"/>
    </ligand>
</feature>
<sequence length="626" mass="68604">MPSSAIPFRKSIATVSLSGTLPEKLEAAAAAGFDGVELFEHDLLTFDGTPADVRRIVRDLGLEITLFQPFRDFEGMPDALRARALARAERKFDLMQELGTGLVLVCSNTQEHALPDPARAAADLAEMAERAARRGLRVGFEALAWGRHVNRWRQAWDIVRRADHPALGLILDSFHTLSVGDTLDGLEDVSADKLAFVQLADAPRLSMDALSWSRHHRNFPGQGELPVVAFTRKVIDCGYRGPLSLEVFNDEFRAAPARQTAMDGLRSLIWLEAECGADTLPAPPRFGGVEFLEFAVDYRTGLALAAQVKALGFRHAGRHRSKAVDLYRQGSVNLILNSEQDSAAAEHFALHGPSVCAIGLRVDDARRALARARALLCREWQERIGANERCIPALRTPDGMLMYLVDGDGPRTIYDDDFVLKPPPAAGASGNEPPYRLDHIAQALPAHRMDTFVLFYRAVLGLQPLALQEIPDPYGLVRSRAMVSADGALRLPLSVSESGRTSTGRLVSAYAGAGIQHIALGTPRILETLADVVQGGARLLHIPENYYDDLEARHPLSAEQVEALRDAAVLYDRDAHGEFLHAYTVPFHDRFFFELVQRDGYAGFGAANAAVRMAAQAAMTPYRQEA</sequence>
<dbReference type="InterPro" id="IPR037523">
    <property type="entry name" value="VOC_core"/>
</dbReference>
<dbReference type="InterPro" id="IPR004360">
    <property type="entry name" value="Glyas_Fos-R_dOase_dom"/>
</dbReference>
<organism evidence="3">
    <name type="scientific">Ralstonia solanacearum</name>
    <name type="common">Pseudomonas solanacearum</name>
    <dbReference type="NCBI Taxonomy" id="305"/>
    <lineage>
        <taxon>Bacteria</taxon>
        <taxon>Pseudomonadati</taxon>
        <taxon>Pseudomonadota</taxon>
        <taxon>Betaproteobacteria</taxon>
        <taxon>Burkholderiales</taxon>
        <taxon>Burkholderiaceae</taxon>
        <taxon>Ralstonia</taxon>
        <taxon>Ralstonia solanacearum species complex</taxon>
    </lineage>
</organism>
<feature type="binding site" evidence="1">
    <location>
        <position position="198"/>
    </location>
    <ligand>
        <name>a divalent metal cation</name>
        <dbReference type="ChEBI" id="CHEBI:60240"/>
        <note>catalytic</note>
    </ligand>
</feature>
<comment type="similarity">
    <text evidence="1">Belongs to the bacterial two-domain DSD family.</text>
</comment>
<dbReference type="InterPro" id="IPR043700">
    <property type="entry name" value="DSD"/>
</dbReference>
<protein>
    <recommendedName>
        <fullName evidence="1">3-dehydroshikimate dehydratase</fullName>
        <shortName evidence="1">DSD</shortName>
        <ecNumber evidence="1">4.2.1.118</ecNumber>
    </recommendedName>
</protein>
<dbReference type="SUPFAM" id="SSF54593">
    <property type="entry name" value="Glyoxalase/Bleomycin resistance protein/Dihydroxybiphenyl dioxygenase"/>
    <property type="match status" value="1"/>
</dbReference>
<dbReference type="UniPathway" id="UPA00088"/>
<comment type="function">
    <text evidence="1">Catalyzes the conversion of 3-dehydroshikimate to protocatechuate (3,4-dihydroxybenzoate), a common intermediate of quinate and shikimate degradation pathways.</text>
</comment>
<dbReference type="GO" id="GO:0046565">
    <property type="term" value="F:3-dehydroshikimate dehydratase activity"/>
    <property type="evidence" value="ECO:0007669"/>
    <property type="project" value="UniProtKB-UniRule"/>
</dbReference>
<feature type="binding site" evidence="1">
    <location>
        <position position="172"/>
    </location>
    <ligand>
        <name>a divalent metal cation</name>
        <dbReference type="ChEBI" id="CHEBI:60240"/>
        <note>catalytic</note>
    </ligand>
</feature>
<accession>A0A0S4TPT4</accession>
<dbReference type="HAMAP" id="MF_02238">
    <property type="entry name" value="DSD"/>
    <property type="match status" value="1"/>
</dbReference>
<feature type="binding site" evidence="1">
    <location>
        <position position="439"/>
    </location>
    <ligand>
        <name>Mg(2+)</name>
        <dbReference type="ChEBI" id="CHEBI:18420"/>
    </ligand>
</feature>
<dbReference type="Pfam" id="PF00903">
    <property type="entry name" value="Glyoxalase"/>
    <property type="match status" value="1"/>
</dbReference>
<dbReference type="PATRIC" id="fig|305.106.peg.3329"/>
<dbReference type="Gene3D" id="3.20.20.150">
    <property type="entry name" value="Divalent-metal-dependent TIM barrel enzymes"/>
    <property type="match status" value="1"/>
</dbReference>
<name>A0A0S4TPT4_RALSL</name>
<dbReference type="Pfam" id="PF01261">
    <property type="entry name" value="AP_endonuc_2"/>
    <property type="match status" value="1"/>
</dbReference>
<dbReference type="PANTHER" id="PTHR12110">
    <property type="entry name" value="HYDROXYPYRUVATE ISOMERASE"/>
    <property type="match status" value="1"/>
</dbReference>
<feature type="domain" description="VOC" evidence="2">
    <location>
        <begin position="288"/>
        <end position="407"/>
    </location>
</feature>
<dbReference type="PROSITE" id="PS51819">
    <property type="entry name" value="VOC"/>
    <property type="match status" value="2"/>
</dbReference>
<dbReference type="AlphaFoldDB" id="A0A0S4TPT4"/>
<dbReference type="InterPro" id="IPR050312">
    <property type="entry name" value="IolE/XylAMocC-like"/>
</dbReference>
<keyword evidence="1" id="KW-0456">Lyase</keyword>
<dbReference type="PANTHER" id="PTHR12110:SF21">
    <property type="entry name" value="XYLOSE ISOMERASE-LIKE TIM BARREL DOMAIN-CONTAINING PROTEIN"/>
    <property type="match status" value="1"/>
</dbReference>
<feature type="domain" description="VOC" evidence="2">
    <location>
        <begin position="436"/>
        <end position="585"/>
    </location>
</feature>
<dbReference type="GO" id="GO:0046279">
    <property type="term" value="P:3,4-dihydroxybenzoate biosynthetic process"/>
    <property type="evidence" value="ECO:0007669"/>
    <property type="project" value="UniProtKB-UniRule"/>
</dbReference>
<comment type="catalytic activity">
    <reaction evidence="1">
        <text>3-dehydroshikimate = 3,4-dihydroxybenzoate + H2O</text>
        <dbReference type="Rhea" id="RHEA:24848"/>
        <dbReference type="ChEBI" id="CHEBI:15377"/>
        <dbReference type="ChEBI" id="CHEBI:16630"/>
        <dbReference type="ChEBI" id="CHEBI:36241"/>
        <dbReference type="EC" id="4.2.1.118"/>
    </reaction>
</comment>
<dbReference type="InterPro" id="IPR013022">
    <property type="entry name" value="Xyl_isomerase-like_TIM-brl"/>
</dbReference>
<evidence type="ECO:0000313" key="3">
    <source>
        <dbReference type="EMBL" id="CUV11974.1"/>
    </source>
</evidence>
<gene>
    <name evidence="3" type="ORF">RUN39_v1_280027</name>
</gene>
<comment type="pathway">
    <text evidence="1">Aromatic compound metabolism; 3,4-dihydroxybenzoate biosynthesis.</text>
</comment>
<dbReference type="Pfam" id="PF14696">
    <property type="entry name" value="Glyoxalase_5"/>
    <property type="match status" value="1"/>
</dbReference>
<feature type="binding site" evidence="1">
    <location>
        <position position="517"/>
    </location>
    <ligand>
        <name>Mg(2+)</name>
        <dbReference type="ChEBI" id="CHEBI:18420"/>
    </ligand>
</feature>
<dbReference type="Gene3D" id="3.10.180.10">
    <property type="entry name" value="2,3-Dihydroxybiphenyl 1,2-Dioxygenase, domain 1"/>
    <property type="match status" value="2"/>
</dbReference>
<dbReference type="InterPro" id="IPR029068">
    <property type="entry name" value="Glyas_Bleomycin-R_OHBP_Dase"/>
</dbReference>
<keyword evidence="1" id="KW-0479">Metal-binding</keyword>
<evidence type="ECO:0000256" key="1">
    <source>
        <dbReference type="HAMAP-Rule" id="MF_02238"/>
    </source>
</evidence>
<comment type="cofactor">
    <cofactor evidence="1">
        <name>a divalent metal cation</name>
        <dbReference type="ChEBI" id="CHEBI:60240"/>
    </cofactor>
</comment>
<feature type="binding site" evidence="1">
    <location>
        <position position="246"/>
    </location>
    <ligand>
        <name>a divalent metal cation</name>
        <dbReference type="ChEBI" id="CHEBI:60240"/>
        <note>catalytic</note>
    </ligand>
</feature>
<dbReference type="EC" id="4.2.1.118" evidence="1"/>
<feature type="binding site" evidence="1">
    <location>
        <position position="141"/>
    </location>
    <ligand>
        <name>a divalent metal cation</name>
        <dbReference type="ChEBI" id="CHEBI:60240"/>
        <note>catalytic</note>
    </ligand>
</feature>
<dbReference type="InterPro" id="IPR036237">
    <property type="entry name" value="Xyl_isomerase-like_sf"/>
</dbReference>
<dbReference type="GO" id="GO:0046872">
    <property type="term" value="F:metal ion binding"/>
    <property type="evidence" value="ECO:0007669"/>
    <property type="project" value="UniProtKB-UniRule"/>
</dbReference>
<reference evidence="3" key="1">
    <citation type="submission" date="2015-10" db="EMBL/GenBank/DDBJ databases">
        <authorList>
            <person name="Gilbert D.G."/>
        </authorList>
    </citation>
    <scope>NUCLEOTIDE SEQUENCE</scope>
    <source>
        <strain evidence="3">Phyl III-seqv23</strain>
    </source>
</reference>
<dbReference type="EMBL" id="LN899819">
    <property type="protein sequence ID" value="CUV11974.1"/>
    <property type="molecule type" value="Genomic_DNA"/>
</dbReference>
<evidence type="ECO:0000259" key="2">
    <source>
        <dbReference type="PROSITE" id="PS51819"/>
    </source>
</evidence>
<dbReference type="SUPFAM" id="SSF51658">
    <property type="entry name" value="Xylose isomerase-like"/>
    <property type="match status" value="1"/>
</dbReference>
<proteinExistence type="inferred from homology"/>